<keyword evidence="2" id="KW-1185">Reference proteome</keyword>
<name>A0A3D8INM5_9HELI</name>
<dbReference type="InterPro" id="IPR036206">
    <property type="entry name" value="ThiamineP_synth_sf"/>
</dbReference>
<organism evidence="1 2">
    <name type="scientific">Helicobacter didelphidarum</name>
    <dbReference type="NCBI Taxonomy" id="2040648"/>
    <lineage>
        <taxon>Bacteria</taxon>
        <taxon>Pseudomonadati</taxon>
        <taxon>Campylobacterota</taxon>
        <taxon>Epsilonproteobacteria</taxon>
        <taxon>Campylobacterales</taxon>
        <taxon>Helicobacteraceae</taxon>
        <taxon>Helicobacter</taxon>
    </lineage>
</organism>
<evidence type="ECO:0000313" key="2">
    <source>
        <dbReference type="Proteomes" id="UP000256379"/>
    </source>
</evidence>
<dbReference type="OrthoDB" id="5347413at2"/>
<dbReference type="Gene3D" id="3.20.20.70">
    <property type="entry name" value="Aldolase class I"/>
    <property type="match status" value="1"/>
</dbReference>
<reference evidence="1 2" key="1">
    <citation type="submission" date="2018-04" db="EMBL/GenBank/DDBJ databases">
        <title>Novel Campyloabacter and Helicobacter Species and Strains.</title>
        <authorList>
            <person name="Mannion A.J."/>
            <person name="Shen Z."/>
            <person name="Fox J.G."/>
        </authorList>
    </citation>
    <scope>NUCLEOTIDE SEQUENCE [LARGE SCALE GENOMIC DNA]</scope>
    <source>
        <strain evidence="1 2">MIT 17-337</strain>
    </source>
</reference>
<dbReference type="SUPFAM" id="SSF51391">
    <property type="entry name" value="Thiamin phosphate synthase"/>
    <property type="match status" value="1"/>
</dbReference>
<comment type="caution">
    <text evidence="1">The sequence shown here is derived from an EMBL/GenBank/DDBJ whole genome shotgun (WGS) entry which is preliminary data.</text>
</comment>
<dbReference type="EMBL" id="NXLQ01000003">
    <property type="protein sequence ID" value="RDU66713.1"/>
    <property type="molecule type" value="Genomic_DNA"/>
</dbReference>
<dbReference type="AlphaFoldDB" id="A0A3D8INM5"/>
<proteinExistence type="predicted"/>
<protein>
    <submittedName>
        <fullName evidence="1">Uncharacterized protein</fullName>
    </submittedName>
</protein>
<dbReference type="Proteomes" id="UP000256379">
    <property type="component" value="Unassembled WGS sequence"/>
</dbReference>
<gene>
    <name evidence="1" type="ORF">CQA53_02785</name>
</gene>
<accession>A0A3D8INM5</accession>
<sequence length="297" mass="34823">MSRSRFKKIILGRLILMFCSYLIVSDTYYEDSQADMSNHLMYSLKQVYRHTHNILHIDFACFRYHNTALLNFNETKALLSFLQICYKYGTTPIINLSCYKIEIFYALLMRGFSLGIHFKESDICFLESNICKKIRHEINVVWNFLTQNNHAMIKDSLLQKENIMCNYKIFYEYYTMLCNMDIFNEKYNKQIYPLNNISLKQSFKQGKIPLFYSAHSLNDLYQAFSVGIDYATISPIYYDKGNKALGIDFIESLPPSLKHKTFGLGGVNNKKRIEEIQKSGLKGFASISFFAQFLEKE</sequence>
<evidence type="ECO:0000313" key="1">
    <source>
        <dbReference type="EMBL" id="RDU66713.1"/>
    </source>
</evidence>
<dbReference type="InterPro" id="IPR013785">
    <property type="entry name" value="Aldolase_TIM"/>
</dbReference>